<dbReference type="RefSeq" id="XP_070920138.1">
    <property type="nucleotide sequence ID" value="XM_071064037.1"/>
</dbReference>
<name>A0ABQ0GKY2_9PEZI</name>
<evidence type="ECO:0000256" key="1">
    <source>
        <dbReference type="SAM" id="MobiDB-lite"/>
    </source>
</evidence>
<evidence type="ECO:0000313" key="2">
    <source>
        <dbReference type="EMBL" id="GAB1318407.1"/>
    </source>
</evidence>
<feature type="region of interest" description="Disordered" evidence="1">
    <location>
        <begin position="114"/>
        <end position="138"/>
    </location>
</feature>
<protein>
    <submittedName>
        <fullName evidence="2">Uncharacterized protein</fullName>
    </submittedName>
</protein>
<sequence>MVAGFHKDFASVRLRLPSEMASEARAAALDEAPLWRLTGSTKKQGNKELRPSGLPITARQSGSGKRTSRLPIPTLLQHGPGDVVRIRGSTVVYKVVAVNSNLVTILVSNPQPDGQYLPFNPNSLQTVDESRLERANDP</sequence>
<evidence type="ECO:0000313" key="3">
    <source>
        <dbReference type="Proteomes" id="UP001628179"/>
    </source>
</evidence>
<reference evidence="2 3" key="1">
    <citation type="submission" date="2024-09" db="EMBL/GenBank/DDBJ databases">
        <title>Itraconazole resistance in Madurella fahalii resulting from another homologue of gene encoding cytochrome P450 14-alpha sterol demethylase (CYP51).</title>
        <authorList>
            <person name="Yoshioka I."/>
            <person name="Fahal A.H."/>
            <person name="Kaneko S."/>
            <person name="Yaguchi T."/>
        </authorList>
    </citation>
    <scope>NUCLEOTIDE SEQUENCE [LARGE SCALE GENOMIC DNA]</scope>
    <source>
        <strain evidence="2 3">IFM 68171</strain>
    </source>
</reference>
<feature type="compositionally biased region" description="Basic and acidic residues" evidence="1">
    <location>
        <begin position="128"/>
        <end position="138"/>
    </location>
</feature>
<comment type="caution">
    <text evidence="2">The sequence shown here is derived from an EMBL/GenBank/DDBJ whole genome shotgun (WGS) entry which is preliminary data.</text>
</comment>
<proteinExistence type="predicted"/>
<accession>A0ABQ0GKY2</accession>
<dbReference type="GeneID" id="98179360"/>
<dbReference type="EMBL" id="BAAFSV010000005">
    <property type="protein sequence ID" value="GAB1318407.1"/>
    <property type="molecule type" value="Genomic_DNA"/>
</dbReference>
<dbReference type="Proteomes" id="UP001628179">
    <property type="component" value="Unassembled WGS sequence"/>
</dbReference>
<feature type="region of interest" description="Disordered" evidence="1">
    <location>
        <begin position="39"/>
        <end position="74"/>
    </location>
</feature>
<keyword evidence="3" id="KW-1185">Reference proteome</keyword>
<organism evidence="2 3">
    <name type="scientific">Madurella fahalii</name>
    <dbReference type="NCBI Taxonomy" id="1157608"/>
    <lineage>
        <taxon>Eukaryota</taxon>
        <taxon>Fungi</taxon>
        <taxon>Dikarya</taxon>
        <taxon>Ascomycota</taxon>
        <taxon>Pezizomycotina</taxon>
        <taxon>Sordariomycetes</taxon>
        <taxon>Sordariomycetidae</taxon>
        <taxon>Sordariales</taxon>
        <taxon>Sordariales incertae sedis</taxon>
        <taxon>Madurella</taxon>
    </lineage>
</organism>
<gene>
    <name evidence="2" type="ORF">MFIFM68171_08617</name>
</gene>